<evidence type="ECO:0000313" key="2">
    <source>
        <dbReference type="Proteomes" id="UP001312865"/>
    </source>
</evidence>
<evidence type="ECO:0000313" key="1">
    <source>
        <dbReference type="EMBL" id="MEI5908984.1"/>
    </source>
</evidence>
<reference evidence="1 2" key="1">
    <citation type="journal article" date="2018" name="J. Microbiol.">
        <title>Bacillus spongiae sp. nov., isolated from sponge of Jeju Island.</title>
        <authorList>
            <person name="Lee G.E."/>
            <person name="Im W.T."/>
            <person name="Park J.S."/>
        </authorList>
    </citation>
    <scope>NUCLEOTIDE SEQUENCE [LARGE SCALE GENOMIC DNA]</scope>
    <source>
        <strain evidence="1 2">135PIL107-10</strain>
    </source>
</reference>
<sequence length="52" mass="6132">MTKYYIVVTYDVCVHNNLYENMNEYPIDMSINIDQQISEFAKMNGCSFTKVI</sequence>
<dbReference type="EMBL" id="JBBAXC010000018">
    <property type="protein sequence ID" value="MEI5908984.1"/>
    <property type="molecule type" value="Genomic_DNA"/>
</dbReference>
<proteinExistence type="predicted"/>
<keyword evidence="2" id="KW-1185">Reference proteome</keyword>
<gene>
    <name evidence="1" type="ORF">WAK64_18200</name>
</gene>
<dbReference type="Proteomes" id="UP001312865">
    <property type="component" value="Unassembled WGS sequence"/>
</dbReference>
<comment type="caution">
    <text evidence="1">The sequence shown here is derived from an EMBL/GenBank/DDBJ whole genome shotgun (WGS) entry which is preliminary data.</text>
</comment>
<accession>A0ABU8HIJ2</accession>
<name>A0ABU8HIJ2_9BACI</name>
<evidence type="ECO:0008006" key="3">
    <source>
        <dbReference type="Google" id="ProtNLM"/>
    </source>
</evidence>
<protein>
    <recommendedName>
        <fullName evidence="3">Isochorismatase family protein</fullName>
    </recommendedName>
</protein>
<organism evidence="1 2">
    <name type="scientific">Bacillus spongiae</name>
    <dbReference type="NCBI Taxonomy" id="2683610"/>
    <lineage>
        <taxon>Bacteria</taxon>
        <taxon>Bacillati</taxon>
        <taxon>Bacillota</taxon>
        <taxon>Bacilli</taxon>
        <taxon>Bacillales</taxon>
        <taxon>Bacillaceae</taxon>
        <taxon>Bacillus</taxon>
    </lineage>
</organism>